<evidence type="ECO:0000256" key="2">
    <source>
        <dbReference type="ARBA" id="ARBA00022598"/>
    </source>
</evidence>
<keyword evidence="2 4" id="KW-0436">Ligase</keyword>
<dbReference type="SUPFAM" id="SSF56801">
    <property type="entry name" value="Acetyl-CoA synthetase-like"/>
    <property type="match status" value="1"/>
</dbReference>
<dbReference type="Pfam" id="PF00501">
    <property type="entry name" value="AMP-binding"/>
    <property type="match status" value="1"/>
</dbReference>
<reference evidence="4 5" key="1">
    <citation type="submission" date="2020-06" db="EMBL/GenBank/DDBJ databases">
        <title>Genome sequence of 2 isolates from Red Sea Mangroves.</title>
        <authorList>
            <person name="Sefrji F."/>
            <person name="Michoud G."/>
            <person name="Merlino G."/>
            <person name="Daffonchio D."/>
        </authorList>
    </citation>
    <scope>NUCLEOTIDE SEQUENCE [LARGE SCALE GENOMIC DNA]</scope>
    <source>
        <strain evidence="4 5">R1DC25</strain>
    </source>
</reference>
<dbReference type="GO" id="GO:0070566">
    <property type="term" value="F:adenylyltransferase activity"/>
    <property type="evidence" value="ECO:0007669"/>
    <property type="project" value="TreeGrafter"/>
</dbReference>
<dbReference type="InterPro" id="IPR042099">
    <property type="entry name" value="ANL_N_sf"/>
</dbReference>
<dbReference type="Gene3D" id="3.30.300.30">
    <property type="match status" value="1"/>
</dbReference>
<dbReference type="InterPro" id="IPR020845">
    <property type="entry name" value="AMP-binding_CS"/>
</dbReference>
<dbReference type="InterPro" id="IPR000873">
    <property type="entry name" value="AMP-dep_synth/lig_dom"/>
</dbReference>
<organism evidence="4 5">
    <name type="scientific">Kaustia mangrovi</name>
    <dbReference type="NCBI Taxonomy" id="2593653"/>
    <lineage>
        <taxon>Bacteria</taxon>
        <taxon>Pseudomonadati</taxon>
        <taxon>Pseudomonadota</taxon>
        <taxon>Alphaproteobacteria</taxon>
        <taxon>Hyphomicrobiales</taxon>
        <taxon>Parvibaculaceae</taxon>
        <taxon>Kaustia</taxon>
    </lineage>
</organism>
<dbReference type="NCBIfam" id="NF006624">
    <property type="entry name" value="PRK09192.1"/>
    <property type="match status" value="1"/>
</dbReference>
<evidence type="ECO:0000256" key="1">
    <source>
        <dbReference type="ARBA" id="ARBA00006432"/>
    </source>
</evidence>
<keyword evidence="5" id="KW-1185">Reference proteome</keyword>
<dbReference type="InterPro" id="IPR040097">
    <property type="entry name" value="FAAL/FAAC"/>
</dbReference>
<dbReference type="KEGG" id="kmn:HW532_16945"/>
<name>A0A7S8C8I5_9HYPH</name>
<dbReference type="InterPro" id="IPR045851">
    <property type="entry name" value="AMP-bd_C_sf"/>
</dbReference>
<dbReference type="PANTHER" id="PTHR22754:SF32">
    <property type="entry name" value="DISCO-INTERACTING PROTEIN 2"/>
    <property type="match status" value="1"/>
</dbReference>
<evidence type="ECO:0000313" key="4">
    <source>
        <dbReference type="EMBL" id="QPC45383.1"/>
    </source>
</evidence>
<dbReference type="AlphaFoldDB" id="A0A7S8C8I5"/>
<feature type="domain" description="AMP-dependent synthetase/ligase" evidence="3">
    <location>
        <begin position="50"/>
        <end position="428"/>
    </location>
</feature>
<accession>A0A7S8C8I5</accession>
<comment type="similarity">
    <text evidence="1">Belongs to the ATP-dependent AMP-binding enzyme family.</text>
</comment>
<dbReference type="PANTHER" id="PTHR22754">
    <property type="entry name" value="DISCO-INTERACTING PROTEIN 2 DIP2 -RELATED"/>
    <property type="match status" value="1"/>
</dbReference>
<dbReference type="GO" id="GO:0005886">
    <property type="term" value="C:plasma membrane"/>
    <property type="evidence" value="ECO:0007669"/>
    <property type="project" value="TreeGrafter"/>
</dbReference>
<dbReference type="Proteomes" id="UP000593594">
    <property type="component" value="Chromosome"/>
</dbReference>
<dbReference type="CDD" id="cd05931">
    <property type="entry name" value="FAAL"/>
    <property type="match status" value="1"/>
</dbReference>
<protein>
    <submittedName>
        <fullName evidence="4">Fatty acyl-AMP ligase</fullName>
    </submittedName>
</protein>
<gene>
    <name evidence="4" type="ORF">HW532_16945</name>
</gene>
<dbReference type="GO" id="GO:0006633">
    <property type="term" value="P:fatty acid biosynthetic process"/>
    <property type="evidence" value="ECO:0007669"/>
    <property type="project" value="TreeGrafter"/>
</dbReference>
<dbReference type="EMBL" id="CP058214">
    <property type="protein sequence ID" value="QPC45383.1"/>
    <property type="molecule type" value="Genomic_DNA"/>
</dbReference>
<evidence type="ECO:0000313" key="5">
    <source>
        <dbReference type="Proteomes" id="UP000593594"/>
    </source>
</evidence>
<dbReference type="PROSITE" id="PS00455">
    <property type="entry name" value="AMP_BINDING"/>
    <property type="match status" value="1"/>
</dbReference>
<evidence type="ECO:0000259" key="3">
    <source>
        <dbReference type="Pfam" id="PF00501"/>
    </source>
</evidence>
<dbReference type="Gene3D" id="3.40.50.12780">
    <property type="entry name" value="N-terminal domain of ligase-like"/>
    <property type="match status" value="1"/>
</dbReference>
<dbReference type="GO" id="GO:0016874">
    <property type="term" value="F:ligase activity"/>
    <property type="evidence" value="ECO:0007669"/>
    <property type="project" value="UniProtKB-KW"/>
</dbReference>
<proteinExistence type="inferred from homology"/>
<sequence>MQLTPRATPGLPQILGEFGTLADGLDYAARGLTGYNFYSPRGKLEHVLPFSTLRERAQATGRRLVRAGLTRGERVAIVAETGPDFMAAFFGCQYAGLVPCPLPYTMYIGGREAYVERIAGMLKSADAAMALAPTDLLGHLGEAAVRAGTRLVMSHEELAAIDAGDVALAPFGPGDAAYIQYSSGSTSNPKGVLVTQAAICANVRGILQHGLKLTPEDRAFSWLPLYHDMGLVGFCLAPMMGQVTVDYLATTAFARRPALWLRLMSDNRSTIAYSPSFGYDLAARRVNGHAAELDLSAWRVAGIGGDMVRPDVLETFAAKMAVAGFDATAFLPSYGMAEATLAITFGELDRPIRIDRVDSARYKLSRRAVPVGEGAAAASSSRVRAFVSCGRPMPGHEIEVRDETGQSLGERQIGHVWMRGPSLMAGYFRNEDATREAMGDDGWMNTGDMGYWLDGEIVVTGRSKDLILHNGRNIWPQDIEWAVERVEPLRGGDAAAFSVENREGGEAVVVLVQCRLTDMEEQEDLRRRVAAVVSQTAGVECEIVLVPPRSLPFTSSGKLSRAGARKGYLSGEIAEISKGYLARKLQQAAGPVRMAAGE</sequence>